<dbReference type="Gene3D" id="1.10.10.10">
    <property type="entry name" value="Winged helix-like DNA-binding domain superfamily/Winged helix DNA-binding domain"/>
    <property type="match status" value="1"/>
</dbReference>
<dbReference type="GO" id="GO:0008168">
    <property type="term" value="F:methyltransferase activity"/>
    <property type="evidence" value="ECO:0007669"/>
    <property type="project" value="UniProtKB-KW"/>
</dbReference>
<dbReference type="PANTHER" id="PTHR43712:SF2">
    <property type="entry name" value="O-METHYLTRANSFERASE CICE"/>
    <property type="match status" value="1"/>
</dbReference>
<dbReference type="Gene3D" id="1.10.287.1350">
    <property type="match status" value="1"/>
</dbReference>
<proteinExistence type="predicted"/>
<evidence type="ECO:0000313" key="6">
    <source>
        <dbReference type="EMBL" id="WPB87631.1"/>
    </source>
</evidence>
<dbReference type="PIRSF" id="PIRSF005739">
    <property type="entry name" value="O-mtase"/>
    <property type="match status" value="1"/>
</dbReference>
<feature type="domain" description="O-methyltransferase dimerisation" evidence="5">
    <location>
        <begin position="52"/>
        <end position="125"/>
    </location>
</feature>
<dbReference type="PROSITE" id="PS51683">
    <property type="entry name" value="SAM_OMT_II"/>
    <property type="match status" value="1"/>
</dbReference>
<accession>A0ABZ0PPH6</accession>
<dbReference type="SUPFAM" id="SSF46785">
    <property type="entry name" value="Winged helix' DNA-binding domain"/>
    <property type="match status" value="1"/>
</dbReference>
<evidence type="ECO:0000259" key="5">
    <source>
        <dbReference type="Pfam" id="PF08100"/>
    </source>
</evidence>
<evidence type="ECO:0000259" key="4">
    <source>
        <dbReference type="Pfam" id="PF00891"/>
    </source>
</evidence>
<keyword evidence="7" id="KW-1185">Reference proteome</keyword>
<evidence type="ECO:0000256" key="3">
    <source>
        <dbReference type="ARBA" id="ARBA00022691"/>
    </source>
</evidence>
<feature type="domain" description="O-methyltransferase C-terminal" evidence="4">
    <location>
        <begin position="182"/>
        <end position="357"/>
    </location>
</feature>
<dbReference type="InterPro" id="IPR036388">
    <property type="entry name" value="WH-like_DNA-bd_sf"/>
</dbReference>
<dbReference type="InterPro" id="IPR029063">
    <property type="entry name" value="SAM-dependent_MTases_sf"/>
</dbReference>
<dbReference type="Pfam" id="PF08100">
    <property type="entry name" value="Dimerisation"/>
    <property type="match status" value="1"/>
</dbReference>
<dbReference type="SUPFAM" id="SSF53335">
    <property type="entry name" value="S-adenosyl-L-methionine-dependent methyltransferases"/>
    <property type="match status" value="1"/>
</dbReference>
<dbReference type="Gene3D" id="3.40.50.150">
    <property type="entry name" value="Vaccinia Virus protein VP39"/>
    <property type="match status" value="1"/>
</dbReference>
<dbReference type="InterPro" id="IPR012967">
    <property type="entry name" value="COMT_dimerisation"/>
</dbReference>
<evidence type="ECO:0000256" key="2">
    <source>
        <dbReference type="ARBA" id="ARBA00022679"/>
    </source>
</evidence>
<name>A0ABZ0PPH6_9PROT</name>
<dbReference type="InterPro" id="IPR016461">
    <property type="entry name" value="COMT-like"/>
</dbReference>
<organism evidence="6 7">
    <name type="scientific">Sediminicoccus rosea</name>
    <dbReference type="NCBI Taxonomy" id="1225128"/>
    <lineage>
        <taxon>Bacteria</taxon>
        <taxon>Pseudomonadati</taxon>
        <taxon>Pseudomonadota</taxon>
        <taxon>Alphaproteobacteria</taxon>
        <taxon>Acetobacterales</taxon>
        <taxon>Roseomonadaceae</taxon>
        <taxon>Sediminicoccus</taxon>
    </lineage>
</organism>
<dbReference type="CDD" id="cd02440">
    <property type="entry name" value="AdoMet_MTases"/>
    <property type="match status" value="1"/>
</dbReference>
<dbReference type="InterPro" id="IPR001077">
    <property type="entry name" value="COMT_C"/>
</dbReference>
<dbReference type="GO" id="GO:0032259">
    <property type="term" value="P:methylation"/>
    <property type="evidence" value="ECO:0007669"/>
    <property type="project" value="UniProtKB-KW"/>
</dbReference>
<dbReference type="InterPro" id="IPR036390">
    <property type="entry name" value="WH_DNA-bd_sf"/>
</dbReference>
<dbReference type="PANTHER" id="PTHR43712">
    <property type="entry name" value="PUTATIVE (AFU_ORTHOLOGUE AFUA_4G14580)-RELATED"/>
    <property type="match status" value="1"/>
</dbReference>
<keyword evidence="3" id="KW-0949">S-adenosyl-L-methionine</keyword>
<dbReference type="Proteomes" id="UP001305521">
    <property type="component" value="Chromosome"/>
</dbReference>
<dbReference type="Pfam" id="PF00891">
    <property type="entry name" value="Methyltransf_2"/>
    <property type="match status" value="1"/>
</dbReference>
<evidence type="ECO:0000256" key="1">
    <source>
        <dbReference type="ARBA" id="ARBA00022603"/>
    </source>
</evidence>
<gene>
    <name evidence="6" type="ORF">R9Z33_12285</name>
</gene>
<reference evidence="6 7" key="1">
    <citation type="submission" date="2023-11" db="EMBL/GenBank/DDBJ databases">
        <title>Arctic aerobic anoxygenic photoheterotroph Sediminicoccus rosea KRV36 adapts its photosynthesis to long days of polar summer.</title>
        <authorList>
            <person name="Tomasch J."/>
            <person name="Kopejtka K."/>
            <person name="Bily T."/>
            <person name="Gardiner A.T."/>
            <person name="Gardian Z."/>
            <person name="Shivaramu S."/>
            <person name="Koblizek M."/>
            <person name="Engelhardt F."/>
            <person name="Kaftan D."/>
        </authorList>
    </citation>
    <scope>NUCLEOTIDE SEQUENCE [LARGE SCALE GENOMIC DNA]</scope>
    <source>
        <strain evidence="6 7">R-30</strain>
    </source>
</reference>
<keyword evidence="1 6" id="KW-0489">Methyltransferase</keyword>
<keyword evidence="2" id="KW-0808">Transferase</keyword>
<protein>
    <submittedName>
        <fullName evidence="6">Methyltransferase</fullName>
    </submittedName>
</protein>
<dbReference type="EMBL" id="CP137852">
    <property type="protein sequence ID" value="WPB87631.1"/>
    <property type="molecule type" value="Genomic_DNA"/>
</dbReference>
<sequence length="377" mass="40344">MKSLALTSPLNWRDRLAAWHDRLVASADFRRWAGRFPLTRGMARRRARALFDLAAGFVYSQVLYACVRLDLFTILAEGPQEERTLAHRLGLPADAAAQLLEAAESLGLTKRRNGRWALGQLGAVMVGNAAIESMVTHHAMLYADLTDPVALLRGERGGGKLAAYWPYAGVERPEALGDADVAPYTALMAASQPMISSEVLDAYDFSKHRCLLDVGGGDGSFLRAVASAHPALNVILFDLPAVAARAEARFAAAGMANRARAVGGDFHAGILPEGADIISFVRVLHDHDEEDVARMLRAAHAALPQGGTLLVAEPMAETPGAEAMGAAYFGFYLRAMGTGRPRTPARLSAMLEAAGFRQPRLLPTATPLLTRVLVASA</sequence>
<dbReference type="RefSeq" id="WP_318651581.1">
    <property type="nucleotide sequence ID" value="NZ_CP137852.1"/>
</dbReference>
<evidence type="ECO:0000313" key="7">
    <source>
        <dbReference type="Proteomes" id="UP001305521"/>
    </source>
</evidence>